<organism evidence="1 2">
    <name type="scientific">Prunus armeniaca</name>
    <name type="common">Apricot</name>
    <name type="synonym">Armeniaca vulgaris</name>
    <dbReference type="NCBI Taxonomy" id="36596"/>
    <lineage>
        <taxon>Eukaryota</taxon>
        <taxon>Viridiplantae</taxon>
        <taxon>Streptophyta</taxon>
        <taxon>Embryophyta</taxon>
        <taxon>Tracheophyta</taxon>
        <taxon>Spermatophyta</taxon>
        <taxon>Magnoliopsida</taxon>
        <taxon>eudicotyledons</taxon>
        <taxon>Gunneridae</taxon>
        <taxon>Pentapetalae</taxon>
        <taxon>rosids</taxon>
        <taxon>fabids</taxon>
        <taxon>Rosales</taxon>
        <taxon>Rosaceae</taxon>
        <taxon>Amygdaloideae</taxon>
        <taxon>Amygdaleae</taxon>
        <taxon>Prunus</taxon>
    </lineage>
</organism>
<accession>A0A6J5UU57</accession>
<dbReference type="AlphaFoldDB" id="A0A6J5UU57"/>
<sequence>MAIAVEIFHSSRVDLQERQLIKGISHLHSIGIGLYHGALNKSLSYILVGGSFKLINVEGLLIEHDPSKQELKKTKDFHGLQIVLERIFTLLSKFGIPSSSTWEERDSFLLCFNSTSRL</sequence>
<gene>
    <name evidence="1" type="ORF">CURHAP_LOCUS32943</name>
</gene>
<reference evidence="1 2" key="1">
    <citation type="submission" date="2020-05" db="EMBL/GenBank/DDBJ databases">
        <authorList>
            <person name="Campoy J."/>
            <person name="Schneeberger K."/>
            <person name="Spophaly S."/>
        </authorList>
    </citation>
    <scope>NUCLEOTIDE SEQUENCE [LARGE SCALE GENOMIC DNA]</scope>
    <source>
        <strain evidence="1">PruArmRojPasFocal</strain>
    </source>
</reference>
<protein>
    <submittedName>
        <fullName evidence="1">Uncharacterized protein</fullName>
    </submittedName>
</protein>
<dbReference type="EMBL" id="CAEKDK010000005">
    <property type="protein sequence ID" value="CAB4280179.1"/>
    <property type="molecule type" value="Genomic_DNA"/>
</dbReference>
<name>A0A6J5UU57_PRUAR</name>
<proteinExistence type="predicted"/>
<evidence type="ECO:0000313" key="1">
    <source>
        <dbReference type="EMBL" id="CAB4280179.1"/>
    </source>
</evidence>
<evidence type="ECO:0000313" key="2">
    <source>
        <dbReference type="Proteomes" id="UP000507222"/>
    </source>
</evidence>
<dbReference type="Proteomes" id="UP000507222">
    <property type="component" value="Unassembled WGS sequence"/>
</dbReference>